<dbReference type="EMBL" id="RIAX01000011">
    <property type="protein sequence ID" value="RNF38669.1"/>
    <property type="molecule type" value="Genomic_DNA"/>
</dbReference>
<reference evidence="1 2" key="1">
    <citation type="journal article" date="2018" name="Int. J. Syst. Evol. Microbiol.">
        <title>Planococcus salinus sp. nov., a moderately halophilic bacterium isolated from a saline-alkali soil.</title>
        <authorList>
            <person name="Gan L."/>
        </authorList>
    </citation>
    <scope>NUCLEOTIDE SEQUENCE [LARGE SCALE GENOMIC DNA]</scope>
    <source>
        <strain evidence="1 2">LCB217</strain>
    </source>
</reference>
<comment type="caution">
    <text evidence="1">The sequence shown here is derived from an EMBL/GenBank/DDBJ whole genome shotgun (WGS) entry which is preliminary data.</text>
</comment>
<gene>
    <name evidence="1" type="ORF">EEX84_13730</name>
</gene>
<name>A0A3M8P4T0_9BACL</name>
<dbReference type="Proteomes" id="UP000275473">
    <property type="component" value="Unassembled WGS sequence"/>
</dbReference>
<dbReference type="OrthoDB" id="2428154at2"/>
<dbReference type="AlphaFoldDB" id="A0A3M8P4T0"/>
<evidence type="ECO:0000313" key="2">
    <source>
        <dbReference type="Proteomes" id="UP000275473"/>
    </source>
</evidence>
<organism evidence="1 2">
    <name type="scientific">Planococcus salinus</name>
    <dbReference type="NCBI Taxonomy" id="1848460"/>
    <lineage>
        <taxon>Bacteria</taxon>
        <taxon>Bacillati</taxon>
        <taxon>Bacillota</taxon>
        <taxon>Bacilli</taxon>
        <taxon>Bacillales</taxon>
        <taxon>Caryophanaceae</taxon>
        <taxon>Planococcus</taxon>
    </lineage>
</organism>
<sequence>MEPGKYKIEDVEKETAFLKAIDGSNIQQTFPVAKFEHNITVGDVVEIWEEGARWRTKYLEEETKSASSHTKDFLNRIFEQE</sequence>
<accession>A0A3M8P4T0</accession>
<keyword evidence="2" id="KW-1185">Reference proteome</keyword>
<dbReference type="RefSeq" id="WP_123166223.1">
    <property type="nucleotide sequence ID" value="NZ_RIAX01000011.1"/>
</dbReference>
<proteinExistence type="predicted"/>
<evidence type="ECO:0000313" key="1">
    <source>
        <dbReference type="EMBL" id="RNF38669.1"/>
    </source>
</evidence>
<protein>
    <recommendedName>
        <fullName evidence="3">DUF3006 domain-containing protein</fullName>
    </recommendedName>
</protein>
<evidence type="ECO:0008006" key="3">
    <source>
        <dbReference type="Google" id="ProtNLM"/>
    </source>
</evidence>